<dbReference type="Gene3D" id="3.40.50.300">
    <property type="entry name" value="P-loop containing nucleotide triphosphate hydrolases"/>
    <property type="match status" value="1"/>
</dbReference>
<dbReference type="GO" id="GO:0008821">
    <property type="term" value="F:crossover junction DNA endonuclease activity"/>
    <property type="evidence" value="ECO:0007669"/>
    <property type="project" value="TreeGrafter"/>
</dbReference>
<dbReference type="OrthoDB" id="5957327at2759"/>
<keyword evidence="9" id="KW-1185">Reference proteome</keyword>
<sequence>MDYHSIHGQDISSFDIPDTHRLPTIAASQALDELKHEPALALSTGLETLDKALGASASIVSAGSSHRGGVKRGQVTELWGPPGTGKTALAIQTTAHAICQGHDVVWVDCFQRVDKQRLISVVESAKRSRDQHLSHPGSAIDWRKFTHFSCLTLPHLMALISRPTPKSIGPGVSLVVVSSVSSLLNSAFPKSQDGKTAPKAGKGLTASAKRVQGLQFVINALQKLAATRNCAVMILSQCATRMQSEQGATLVAAVNALVWEQGVATRLVLFRDWAWQGKQLGSVFMAGLQKLDGKAANDVVERIAAFNVEPSGAAEIDYDAAGSLAAGPADLVLRKRKLGQTELEVPDSEDEADDEDYGWADEDEAALPAPPPQWQGSEDILLGQEVGRSDEGNDEDPDEGPDQDTA</sequence>
<dbReference type="RefSeq" id="XP_044723290.1">
    <property type="nucleotide sequence ID" value="XM_044862264.1"/>
</dbReference>
<accession>A0A9P8N2L4</accession>
<feature type="compositionally biased region" description="Acidic residues" evidence="7">
    <location>
        <begin position="344"/>
        <end position="365"/>
    </location>
</feature>
<dbReference type="PANTHER" id="PTHR46239">
    <property type="entry name" value="DNA REPAIR PROTEIN RAD51 HOMOLOG 3 RAD51C"/>
    <property type="match status" value="1"/>
</dbReference>
<keyword evidence="2" id="KW-0547">Nucleotide-binding</keyword>
<dbReference type="InterPro" id="IPR052093">
    <property type="entry name" value="HR_Repair_Mediator"/>
</dbReference>
<reference evidence="8" key="1">
    <citation type="submission" date="2021-09" db="EMBL/GenBank/DDBJ databases">
        <title>A high-quality genome of the endoparasitic fungus Hirsutella rhossiliensis with a comparison of Hirsutella genomes reveals transposable elements contributing to genome size variation.</title>
        <authorList>
            <person name="Lin R."/>
            <person name="Jiao Y."/>
            <person name="Sun X."/>
            <person name="Ling J."/>
            <person name="Xie B."/>
            <person name="Cheng X."/>
        </authorList>
    </citation>
    <scope>NUCLEOTIDE SEQUENCE</scope>
    <source>
        <strain evidence="8">HR02</strain>
    </source>
</reference>
<dbReference type="Proteomes" id="UP000824596">
    <property type="component" value="Unassembled WGS sequence"/>
</dbReference>
<keyword evidence="6" id="KW-0539">Nucleus</keyword>
<dbReference type="GO" id="GO:0005524">
    <property type="term" value="F:ATP binding"/>
    <property type="evidence" value="ECO:0007669"/>
    <property type="project" value="UniProtKB-KW"/>
</dbReference>
<comment type="subcellular location">
    <subcellularLocation>
        <location evidence="1">Nucleus</location>
    </subcellularLocation>
</comment>
<evidence type="ECO:0000313" key="9">
    <source>
        <dbReference type="Proteomes" id="UP000824596"/>
    </source>
</evidence>
<organism evidence="8 9">
    <name type="scientific">Hirsutella rhossiliensis</name>
    <dbReference type="NCBI Taxonomy" id="111463"/>
    <lineage>
        <taxon>Eukaryota</taxon>
        <taxon>Fungi</taxon>
        <taxon>Dikarya</taxon>
        <taxon>Ascomycota</taxon>
        <taxon>Pezizomycotina</taxon>
        <taxon>Sordariomycetes</taxon>
        <taxon>Hypocreomycetidae</taxon>
        <taxon>Hypocreales</taxon>
        <taxon>Ophiocordycipitaceae</taxon>
        <taxon>Hirsutella</taxon>
    </lineage>
</organism>
<evidence type="ECO:0000256" key="2">
    <source>
        <dbReference type="ARBA" id="ARBA00022741"/>
    </source>
</evidence>
<dbReference type="GO" id="GO:0000400">
    <property type="term" value="F:four-way junction DNA binding"/>
    <property type="evidence" value="ECO:0007669"/>
    <property type="project" value="TreeGrafter"/>
</dbReference>
<dbReference type="GO" id="GO:0033065">
    <property type="term" value="C:Rad51C-XRCC3 complex"/>
    <property type="evidence" value="ECO:0007669"/>
    <property type="project" value="TreeGrafter"/>
</dbReference>
<evidence type="ECO:0000256" key="4">
    <source>
        <dbReference type="ARBA" id="ARBA00022840"/>
    </source>
</evidence>
<gene>
    <name evidence="8" type="ORF">HRG_03793</name>
</gene>
<keyword evidence="4" id="KW-0067">ATP-binding</keyword>
<evidence type="ECO:0000256" key="3">
    <source>
        <dbReference type="ARBA" id="ARBA00022763"/>
    </source>
</evidence>
<dbReference type="AlphaFoldDB" id="A0A9P8N2L4"/>
<feature type="compositionally biased region" description="Acidic residues" evidence="7">
    <location>
        <begin position="392"/>
        <end position="406"/>
    </location>
</feature>
<evidence type="ECO:0000256" key="5">
    <source>
        <dbReference type="ARBA" id="ARBA00023204"/>
    </source>
</evidence>
<evidence type="ECO:0000256" key="1">
    <source>
        <dbReference type="ARBA" id="ARBA00004123"/>
    </source>
</evidence>
<name>A0A9P8N2L4_9HYPO</name>
<dbReference type="PANTHER" id="PTHR46239:SF1">
    <property type="entry name" value="DNA REPAIR PROTEIN RAD51 HOMOLOG 3"/>
    <property type="match status" value="1"/>
</dbReference>
<dbReference type="InterPro" id="IPR027417">
    <property type="entry name" value="P-loop_NTPase"/>
</dbReference>
<dbReference type="EMBL" id="JAIZPD010000003">
    <property type="protein sequence ID" value="KAH0965777.1"/>
    <property type="molecule type" value="Genomic_DNA"/>
</dbReference>
<dbReference type="GO" id="GO:0033063">
    <property type="term" value="C:Rad51B-Rad51C-Rad51D-XRCC2 complex"/>
    <property type="evidence" value="ECO:0007669"/>
    <property type="project" value="TreeGrafter"/>
</dbReference>
<comment type="caution">
    <text evidence="8">The sequence shown here is derived from an EMBL/GenBank/DDBJ whole genome shotgun (WGS) entry which is preliminary data.</text>
</comment>
<dbReference type="GO" id="GO:0000707">
    <property type="term" value="P:meiotic DNA recombinase assembly"/>
    <property type="evidence" value="ECO:0007669"/>
    <property type="project" value="TreeGrafter"/>
</dbReference>
<keyword evidence="5" id="KW-0234">DNA repair</keyword>
<feature type="region of interest" description="Disordered" evidence="7">
    <location>
        <begin position="342"/>
        <end position="406"/>
    </location>
</feature>
<evidence type="ECO:0000313" key="8">
    <source>
        <dbReference type="EMBL" id="KAH0965777.1"/>
    </source>
</evidence>
<evidence type="ECO:0000256" key="6">
    <source>
        <dbReference type="ARBA" id="ARBA00023242"/>
    </source>
</evidence>
<evidence type="ECO:0000256" key="7">
    <source>
        <dbReference type="SAM" id="MobiDB-lite"/>
    </source>
</evidence>
<dbReference type="SUPFAM" id="SSF52540">
    <property type="entry name" value="P-loop containing nucleoside triphosphate hydrolases"/>
    <property type="match status" value="1"/>
</dbReference>
<proteinExistence type="predicted"/>
<dbReference type="GO" id="GO:0005657">
    <property type="term" value="C:replication fork"/>
    <property type="evidence" value="ECO:0007669"/>
    <property type="project" value="TreeGrafter"/>
</dbReference>
<dbReference type="GO" id="GO:0007131">
    <property type="term" value="P:reciprocal meiotic recombination"/>
    <property type="evidence" value="ECO:0007669"/>
    <property type="project" value="TreeGrafter"/>
</dbReference>
<dbReference type="GeneID" id="68352922"/>
<protein>
    <submittedName>
        <fullName evidence="8">Rad51 domain-containing protein</fullName>
    </submittedName>
</protein>
<keyword evidence="3" id="KW-0227">DNA damage</keyword>